<keyword evidence="2 4" id="KW-0238">DNA-binding</keyword>
<dbReference type="PROSITE" id="PS50977">
    <property type="entry name" value="HTH_TETR_2"/>
    <property type="match status" value="1"/>
</dbReference>
<feature type="domain" description="HTH tetR-type" evidence="6">
    <location>
        <begin position="78"/>
        <end position="138"/>
    </location>
</feature>
<keyword evidence="1" id="KW-0805">Transcription regulation</keyword>
<dbReference type="EMBL" id="JBHSEG010000015">
    <property type="protein sequence ID" value="MFC4456116.1"/>
    <property type="molecule type" value="Genomic_DNA"/>
</dbReference>
<dbReference type="PANTHER" id="PTHR30055">
    <property type="entry name" value="HTH-TYPE TRANSCRIPTIONAL REGULATOR RUTR"/>
    <property type="match status" value="1"/>
</dbReference>
<evidence type="ECO:0000256" key="2">
    <source>
        <dbReference type="ARBA" id="ARBA00023125"/>
    </source>
</evidence>
<dbReference type="PANTHER" id="PTHR30055:SF234">
    <property type="entry name" value="HTH-TYPE TRANSCRIPTIONAL REGULATOR BETI"/>
    <property type="match status" value="1"/>
</dbReference>
<organism evidence="7 8">
    <name type="scientific">Deinococcus sonorensis</name>
    <dbReference type="NCBI Taxonomy" id="309891"/>
    <lineage>
        <taxon>Bacteria</taxon>
        <taxon>Thermotogati</taxon>
        <taxon>Deinococcota</taxon>
        <taxon>Deinococci</taxon>
        <taxon>Deinococcales</taxon>
        <taxon>Deinococcaceae</taxon>
        <taxon>Deinococcus</taxon>
    </lineage>
</organism>
<evidence type="ECO:0000256" key="5">
    <source>
        <dbReference type="SAM" id="MobiDB-lite"/>
    </source>
</evidence>
<dbReference type="Gene3D" id="1.10.357.10">
    <property type="entry name" value="Tetracycline Repressor, domain 2"/>
    <property type="match status" value="1"/>
</dbReference>
<dbReference type="SUPFAM" id="SSF48498">
    <property type="entry name" value="Tetracyclin repressor-like, C-terminal domain"/>
    <property type="match status" value="1"/>
</dbReference>
<proteinExistence type="predicted"/>
<dbReference type="RefSeq" id="WP_380130102.1">
    <property type="nucleotide sequence ID" value="NZ_JBHSEG010000015.1"/>
</dbReference>
<sequence length="273" mass="28788">MRPLALDLWFTAGERGRDLLPAQPSTSPAAPQCLHAHDPGTPPGELAAPSQLKVTAPSQAANPRGTMSPADPKPRNAALTRSAILQAATQLFAARGFAATGMQDIATVAGVARATPSYFFGSKEQLWQAVMEAQGHLVAGIVPAALASLASPPTQDALTDALLESVLTFHQQHPEALRLIQWAELQGSSLLQHLPAHSSAVQSALTMLQQMMPGLSATEAAHLTLSLLGACYAHISFGRTFGPPLGLDPDAPTFMHERRVHLRAVLLALLHSI</sequence>
<dbReference type="InterPro" id="IPR036271">
    <property type="entry name" value="Tet_transcr_reg_TetR-rel_C_sf"/>
</dbReference>
<feature type="compositionally biased region" description="Low complexity" evidence="5">
    <location>
        <begin position="21"/>
        <end position="32"/>
    </location>
</feature>
<dbReference type="SUPFAM" id="SSF46689">
    <property type="entry name" value="Homeodomain-like"/>
    <property type="match status" value="1"/>
</dbReference>
<evidence type="ECO:0000313" key="8">
    <source>
        <dbReference type="Proteomes" id="UP001595939"/>
    </source>
</evidence>
<feature type="region of interest" description="Disordered" evidence="5">
    <location>
        <begin position="18"/>
        <end position="75"/>
    </location>
</feature>
<evidence type="ECO:0000313" key="7">
    <source>
        <dbReference type="EMBL" id="MFC4456116.1"/>
    </source>
</evidence>
<evidence type="ECO:0000259" key="6">
    <source>
        <dbReference type="PROSITE" id="PS50977"/>
    </source>
</evidence>
<feature type="DNA-binding region" description="H-T-H motif" evidence="4">
    <location>
        <begin position="101"/>
        <end position="120"/>
    </location>
</feature>
<evidence type="ECO:0000256" key="4">
    <source>
        <dbReference type="PROSITE-ProRule" id="PRU00335"/>
    </source>
</evidence>
<dbReference type="PRINTS" id="PR00455">
    <property type="entry name" value="HTHTETR"/>
</dbReference>
<keyword evidence="8" id="KW-1185">Reference proteome</keyword>
<gene>
    <name evidence="7" type="ORF">ACFO0P_20255</name>
</gene>
<name>A0ABV8YAT2_9DEIO</name>
<feature type="compositionally biased region" description="Polar residues" evidence="5">
    <location>
        <begin position="52"/>
        <end position="61"/>
    </location>
</feature>
<protein>
    <submittedName>
        <fullName evidence="7">TetR/AcrR family transcriptional regulator</fullName>
    </submittedName>
</protein>
<dbReference type="Pfam" id="PF00440">
    <property type="entry name" value="TetR_N"/>
    <property type="match status" value="1"/>
</dbReference>
<accession>A0ABV8YAT2</accession>
<comment type="caution">
    <text evidence="7">The sequence shown here is derived from an EMBL/GenBank/DDBJ whole genome shotgun (WGS) entry which is preliminary data.</text>
</comment>
<dbReference type="InterPro" id="IPR050109">
    <property type="entry name" value="HTH-type_TetR-like_transc_reg"/>
</dbReference>
<reference evidence="8" key="1">
    <citation type="journal article" date="2019" name="Int. J. Syst. Evol. Microbiol.">
        <title>The Global Catalogue of Microorganisms (GCM) 10K type strain sequencing project: providing services to taxonomists for standard genome sequencing and annotation.</title>
        <authorList>
            <consortium name="The Broad Institute Genomics Platform"/>
            <consortium name="The Broad Institute Genome Sequencing Center for Infectious Disease"/>
            <person name="Wu L."/>
            <person name="Ma J."/>
        </authorList>
    </citation>
    <scope>NUCLEOTIDE SEQUENCE [LARGE SCALE GENOMIC DNA]</scope>
    <source>
        <strain evidence="8">CCUG 39970</strain>
    </source>
</reference>
<evidence type="ECO:0000256" key="3">
    <source>
        <dbReference type="ARBA" id="ARBA00023163"/>
    </source>
</evidence>
<keyword evidence="3" id="KW-0804">Transcription</keyword>
<evidence type="ECO:0000256" key="1">
    <source>
        <dbReference type="ARBA" id="ARBA00023015"/>
    </source>
</evidence>
<dbReference type="Proteomes" id="UP001595939">
    <property type="component" value="Unassembled WGS sequence"/>
</dbReference>
<dbReference type="InterPro" id="IPR009057">
    <property type="entry name" value="Homeodomain-like_sf"/>
</dbReference>
<dbReference type="InterPro" id="IPR001647">
    <property type="entry name" value="HTH_TetR"/>
</dbReference>